<name>A0A5B0Q930_PUCGR</name>
<evidence type="ECO:0000256" key="1">
    <source>
        <dbReference type="SAM" id="MobiDB-lite"/>
    </source>
</evidence>
<sequence length="65" mass="6942">MYLPDDVLPLIQSESVYSSGRPLDRSPTAASAFGPAAPNPASASWCPRSILAPLQYTLTPVRSRP</sequence>
<dbReference type="Proteomes" id="UP000325313">
    <property type="component" value="Unassembled WGS sequence"/>
</dbReference>
<evidence type="ECO:0000313" key="2">
    <source>
        <dbReference type="EMBL" id="KAA1109513.1"/>
    </source>
</evidence>
<protein>
    <submittedName>
        <fullName evidence="2">Uncharacterized protein</fullName>
    </submittedName>
</protein>
<dbReference type="EMBL" id="VDEP01000304">
    <property type="protein sequence ID" value="KAA1109513.1"/>
    <property type="molecule type" value="Genomic_DNA"/>
</dbReference>
<dbReference type="AlphaFoldDB" id="A0A5B0Q930"/>
<evidence type="ECO:0000313" key="3">
    <source>
        <dbReference type="Proteomes" id="UP000325313"/>
    </source>
</evidence>
<organism evidence="2 3">
    <name type="scientific">Puccinia graminis f. sp. tritici</name>
    <dbReference type="NCBI Taxonomy" id="56615"/>
    <lineage>
        <taxon>Eukaryota</taxon>
        <taxon>Fungi</taxon>
        <taxon>Dikarya</taxon>
        <taxon>Basidiomycota</taxon>
        <taxon>Pucciniomycotina</taxon>
        <taxon>Pucciniomycetes</taxon>
        <taxon>Pucciniales</taxon>
        <taxon>Pucciniaceae</taxon>
        <taxon>Puccinia</taxon>
    </lineage>
</organism>
<gene>
    <name evidence="2" type="ORF">PGTUg99_014644</name>
</gene>
<accession>A0A5B0Q930</accession>
<comment type="caution">
    <text evidence="2">The sequence shown here is derived from an EMBL/GenBank/DDBJ whole genome shotgun (WGS) entry which is preliminary data.</text>
</comment>
<proteinExistence type="predicted"/>
<feature type="region of interest" description="Disordered" evidence="1">
    <location>
        <begin position="18"/>
        <end position="42"/>
    </location>
</feature>
<reference evidence="2 3" key="1">
    <citation type="submission" date="2019-05" db="EMBL/GenBank/DDBJ databases">
        <title>Emergence of the Ug99 lineage of the wheat stem rust pathogen through somatic hybridization.</title>
        <authorList>
            <person name="Li F."/>
            <person name="Upadhyaya N.M."/>
            <person name="Sperschneider J."/>
            <person name="Matny O."/>
            <person name="Nguyen-Phuc H."/>
            <person name="Mago R."/>
            <person name="Raley C."/>
            <person name="Miller M.E."/>
            <person name="Silverstein K.A.T."/>
            <person name="Henningsen E."/>
            <person name="Hirsch C.D."/>
            <person name="Visser B."/>
            <person name="Pretorius Z.A."/>
            <person name="Steffenson B.J."/>
            <person name="Schwessinger B."/>
            <person name="Dodds P.N."/>
            <person name="Figueroa M."/>
        </authorList>
    </citation>
    <scope>NUCLEOTIDE SEQUENCE [LARGE SCALE GENOMIC DNA]</scope>
    <source>
        <strain evidence="2 3">Ug99</strain>
    </source>
</reference>